<protein>
    <recommendedName>
        <fullName evidence="3">N-acetylglutamate synthase</fullName>
    </recommendedName>
</protein>
<dbReference type="InterPro" id="IPR058595">
    <property type="entry name" value="Avidin-like"/>
</dbReference>
<organism evidence="1 2">
    <name type="scientific">Zhouia amylolytica</name>
    <dbReference type="NCBI Taxonomy" id="376730"/>
    <lineage>
        <taxon>Bacteria</taxon>
        <taxon>Pseudomonadati</taxon>
        <taxon>Bacteroidota</taxon>
        <taxon>Flavobacteriia</taxon>
        <taxon>Flavobacteriales</taxon>
        <taxon>Flavobacteriaceae</taxon>
        <taxon>Zhouia</taxon>
    </lineage>
</organism>
<name>A0A1I6PS85_9FLAO</name>
<gene>
    <name evidence="1" type="ORF">SAMN04487906_0450</name>
</gene>
<evidence type="ECO:0000313" key="1">
    <source>
        <dbReference type="EMBL" id="SFS43097.1"/>
    </source>
</evidence>
<dbReference type="RefSeq" id="WP_074976604.1">
    <property type="nucleotide sequence ID" value="NZ_FPAG01000001.1"/>
</dbReference>
<dbReference type="EMBL" id="FPAG01000001">
    <property type="protein sequence ID" value="SFS43097.1"/>
    <property type="molecule type" value="Genomic_DNA"/>
</dbReference>
<dbReference type="Pfam" id="PF26421">
    <property type="entry name" value="Avidin_like"/>
    <property type="match status" value="1"/>
</dbReference>
<proteinExistence type="predicted"/>
<dbReference type="OrthoDB" id="5684515at2"/>
<evidence type="ECO:0008006" key="3">
    <source>
        <dbReference type="Google" id="ProtNLM"/>
    </source>
</evidence>
<reference evidence="1 2" key="1">
    <citation type="submission" date="2016-10" db="EMBL/GenBank/DDBJ databases">
        <authorList>
            <person name="de Groot N.N."/>
        </authorList>
    </citation>
    <scope>NUCLEOTIDE SEQUENCE [LARGE SCALE GENOMIC DNA]</scope>
    <source>
        <strain evidence="1 2">CGMCC 1.6114</strain>
    </source>
</reference>
<evidence type="ECO:0000313" key="2">
    <source>
        <dbReference type="Proteomes" id="UP000183209"/>
    </source>
</evidence>
<sequence>MINYHNKIFKTVRNSDNGETSSETEFRYQQEGNILTSVYKGGRIVYGHLLGIVHEDSSITMKYHQINKQGELLTGQCHSIPEIMPNGKIRLHETWQWTSGDLSEGTSVIEEV</sequence>
<accession>A0A1I6PS85</accession>
<dbReference type="AlphaFoldDB" id="A0A1I6PS85"/>
<dbReference type="Proteomes" id="UP000183209">
    <property type="component" value="Unassembled WGS sequence"/>
</dbReference>